<feature type="binding site" evidence="6">
    <location>
        <position position="259"/>
    </location>
    <ligand>
        <name>Mg(2+)</name>
        <dbReference type="ChEBI" id="CHEBI:18420"/>
        <label>1</label>
    </ligand>
</feature>
<dbReference type="SUPFAM" id="SSF56219">
    <property type="entry name" value="DNase I-like"/>
    <property type="match status" value="1"/>
</dbReference>
<dbReference type="EC" id="4.2.99.18" evidence="9"/>
<keyword evidence="2 6" id="KW-0479">Metal-binding</keyword>
<evidence type="ECO:0000313" key="9">
    <source>
        <dbReference type="EMBL" id="EER58576.1"/>
    </source>
</evidence>
<feature type="binding site" evidence="6">
    <location>
        <position position="156"/>
    </location>
    <ligand>
        <name>Mg(2+)</name>
        <dbReference type="ChEBI" id="CHEBI:18420"/>
        <label>1</label>
    </ligand>
</feature>
<gene>
    <name evidence="9" type="ORF">AcdelDRAFT_3854</name>
</gene>
<dbReference type="GO" id="GO:0140078">
    <property type="term" value="F:class I DNA-(apurinic or apyrimidinic site) endonuclease activity"/>
    <property type="evidence" value="ECO:0007669"/>
    <property type="project" value="UniProtKB-EC"/>
</dbReference>
<keyword evidence="6" id="KW-0464">Manganese</keyword>
<dbReference type="PANTHER" id="PTHR22748:SF6">
    <property type="entry name" value="DNA-(APURINIC OR APYRIMIDINIC SITE) ENDONUCLEASE"/>
    <property type="match status" value="1"/>
</dbReference>
<feature type="active site" description="Proton acceptor" evidence="5">
    <location>
        <position position="260"/>
    </location>
</feature>
<keyword evidence="4 6" id="KW-0460">Magnesium</keyword>
<feature type="binding site" evidence="6">
    <location>
        <position position="40"/>
    </location>
    <ligand>
        <name>Mg(2+)</name>
        <dbReference type="ChEBI" id="CHEBI:18420"/>
        <label>1</label>
    </ligand>
</feature>
<feature type="active site" description="Proton donor/acceptor" evidence="5">
    <location>
        <position position="156"/>
    </location>
</feature>
<dbReference type="InterPro" id="IPR005135">
    <property type="entry name" value="Endo/exonuclease/phosphatase"/>
</dbReference>
<dbReference type="FunFam" id="3.60.10.10:FF:000026">
    <property type="entry name" value="Exodeoxyribonuclease III"/>
    <property type="match status" value="1"/>
</dbReference>
<organism evidence="9 10">
    <name type="scientific">Acidovorax delafieldii 2AN</name>
    <dbReference type="NCBI Taxonomy" id="573060"/>
    <lineage>
        <taxon>Bacteria</taxon>
        <taxon>Pseudomonadati</taxon>
        <taxon>Pseudomonadota</taxon>
        <taxon>Betaproteobacteria</taxon>
        <taxon>Burkholderiales</taxon>
        <taxon>Comamonadaceae</taxon>
        <taxon>Acidovorax</taxon>
    </lineage>
</organism>
<dbReference type="PATRIC" id="fig|573060.9.peg.1120"/>
<feature type="active site" evidence="5">
    <location>
        <position position="117"/>
    </location>
</feature>
<evidence type="ECO:0000256" key="4">
    <source>
        <dbReference type="ARBA" id="ARBA00022842"/>
    </source>
</evidence>
<feature type="site" description="Important for catalytic activity" evidence="7">
    <location>
        <position position="234"/>
    </location>
</feature>
<comment type="cofactor">
    <cofactor evidence="6">
        <name>Mg(2+)</name>
        <dbReference type="ChEBI" id="CHEBI:18420"/>
    </cofactor>
    <cofactor evidence="6">
        <name>Mn(2+)</name>
        <dbReference type="ChEBI" id="CHEBI:29035"/>
    </cofactor>
    <text evidence="6">Probably binds two magnesium or manganese ions per subunit.</text>
</comment>
<dbReference type="AlphaFoldDB" id="C5TAC4"/>
<feature type="site" description="Transition state stabilizer" evidence="7">
    <location>
        <position position="158"/>
    </location>
</feature>
<evidence type="ECO:0000256" key="3">
    <source>
        <dbReference type="ARBA" id="ARBA00022801"/>
    </source>
</evidence>
<reference evidence="9 10" key="1">
    <citation type="submission" date="2009-05" db="EMBL/GenBank/DDBJ databases">
        <title>The draft genome of Acidovorax delafieldii 2AN.</title>
        <authorList>
            <consortium name="US DOE Joint Genome Institute (JGI-PGF)"/>
            <person name="Lucas S."/>
            <person name="Copeland A."/>
            <person name="Lapidus A."/>
            <person name="Glavina del Rio T."/>
            <person name="Tice H."/>
            <person name="Bruce D."/>
            <person name="Goodwin L."/>
            <person name="Pitluck S."/>
            <person name="Larimer F."/>
            <person name="Land M.L."/>
            <person name="Hauser L."/>
            <person name="Shelobolina E.S."/>
            <person name="Picardal F."/>
            <person name="Roden E."/>
            <person name="Emerson D."/>
        </authorList>
    </citation>
    <scope>NUCLEOTIDE SEQUENCE [LARGE SCALE GENOMIC DNA]</scope>
    <source>
        <strain evidence="9 10">2AN</strain>
    </source>
</reference>
<dbReference type="NCBIfam" id="TIGR00195">
    <property type="entry name" value="exoDNase_III"/>
    <property type="match status" value="1"/>
</dbReference>
<dbReference type="PROSITE" id="PS51435">
    <property type="entry name" value="AP_NUCLEASE_F1_4"/>
    <property type="match status" value="1"/>
</dbReference>
<keyword evidence="10" id="KW-1185">Reference proteome</keyword>
<dbReference type="GO" id="GO:0008311">
    <property type="term" value="F:double-stranded DNA 3'-5' DNA exonuclease activity"/>
    <property type="evidence" value="ECO:0007669"/>
    <property type="project" value="TreeGrafter"/>
</dbReference>
<keyword evidence="9" id="KW-0456">Lyase</keyword>
<dbReference type="GO" id="GO:0006284">
    <property type="term" value="P:base-excision repair"/>
    <property type="evidence" value="ECO:0007669"/>
    <property type="project" value="TreeGrafter"/>
</dbReference>
<comment type="similarity">
    <text evidence="1">Belongs to the DNA repair enzymes AP/ExoA family.</text>
</comment>
<evidence type="ECO:0000259" key="8">
    <source>
        <dbReference type="Pfam" id="PF03372"/>
    </source>
</evidence>
<keyword evidence="3" id="KW-0378">Hydrolase</keyword>
<evidence type="ECO:0000256" key="5">
    <source>
        <dbReference type="PIRSR" id="PIRSR604808-1"/>
    </source>
</evidence>
<dbReference type="InterPro" id="IPR036691">
    <property type="entry name" value="Endo/exonu/phosph_ase_sf"/>
</dbReference>
<dbReference type="GO" id="GO:0046872">
    <property type="term" value="F:metal ion binding"/>
    <property type="evidence" value="ECO:0007669"/>
    <property type="project" value="UniProtKB-KW"/>
</dbReference>
<dbReference type="EMBL" id="ACQT01000240">
    <property type="protein sequence ID" value="EER58576.1"/>
    <property type="molecule type" value="Genomic_DNA"/>
</dbReference>
<feature type="binding site" evidence="6">
    <location>
        <position position="12"/>
    </location>
    <ligand>
        <name>Mg(2+)</name>
        <dbReference type="ChEBI" id="CHEBI:18420"/>
        <label>1</label>
    </ligand>
</feature>
<dbReference type="CDD" id="cd10281">
    <property type="entry name" value="Nape_like_AP-endo"/>
    <property type="match status" value="1"/>
</dbReference>
<evidence type="ECO:0000256" key="2">
    <source>
        <dbReference type="ARBA" id="ARBA00022723"/>
    </source>
</evidence>
<sequence length="271" mass="30489">MGNSLFKLTSLNLNGIRSAASKGVERWIAATRPDCICVQEVKAQAADIATRFEQLAGLQGHFHFAQKKGYSGVGIYTRHEPSDVIAGYGSPEFDAEGRYIELRFDTPARKLSIISAYFPSGSSGEERQLAKYRFLEAFHPHLMATKGEREFILCGDINIAHQQIDLKNWRSNQKNSGFLPEERAWMTKLLHTTDPGGGLVDVYRQLQPTATDTAYTWWSNRGQAYANNVGWRLDYHLATPALAALARAEHIYKDEKFSDHAPITVDYEFTL</sequence>
<dbReference type="GO" id="GO:0008081">
    <property type="term" value="F:phosphoric diester hydrolase activity"/>
    <property type="evidence" value="ECO:0007669"/>
    <property type="project" value="TreeGrafter"/>
</dbReference>
<dbReference type="PANTHER" id="PTHR22748">
    <property type="entry name" value="AP ENDONUCLEASE"/>
    <property type="match status" value="1"/>
</dbReference>
<comment type="caution">
    <text evidence="9">The sequence shown here is derived from an EMBL/GenBank/DDBJ whole genome shotgun (WGS) entry which is preliminary data.</text>
</comment>
<feature type="binding site" evidence="6">
    <location>
        <position position="260"/>
    </location>
    <ligand>
        <name>Mg(2+)</name>
        <dbReference type="ChEBI" id="CHEBI:18420"/>
        <label>1</label>
    </ligand>
</feature>
<protein>
    <submittedName>
        <fullName evidence="9">Exodeoxyribonuclease III Xth</fullName>
        <ecNumber evidence="9">4.2.99.18</ecNumber>
    </submittedName>
</protein>
<dbReference type="Pfam" id="PF03372">
    <property type="entry name" value="Exo_endo_phos"/>
    <property type="match status" value="1"/>
</dbReference>
<dbReference type="Gene3D" id="3.60.10.10">
    <property type="entry name" value="Endonuclease/exonuclease/phosphatase"/>
    <property type="match status" value="1"/>
</dbReference>
<accession>C5TAC4</accession>
<dbReference type="InterPro" id="IPR004808">
    <property type="entry name" value="AP_endonuc_1"/>
</dbReference>
<feature type="binding site" evidence="6">
    <location>
        <position position="158"/>
    </location>
    <ligand>
        <name>Mg(2+)</name>
        <dbReference type="ChEBI" id="CHEBI:18420"/>
        <label>1</label>
    </ligand>
</feature>
<feature type="site" description="Interaction with DNA substrate" evidence="7">
    <location>
        <position position="260"/>
    </location>
</feature>
<dbReference type="Proteomes" id="UP000003856">
    <property type="component" value="Unassembled WGS sequence"/>
</dbReference>
<evidence type="ECO:0000256" key="6">
    <source>
        <dbReference type="PIRSR" id="PIRSR604808-2"/>
    </source>
</evidence>
<proteinExistence type="inferred from homology"/>
<evidence type="ECO:0000256" key="7">
    <source>
        <dbReference type="PIRSR" id="PIRSR604808-3"/>
    </source>
</evidence>
<evidence type="ECO:0000313" key="10">
    <source>
        <dbReference type="Proteomes" id="UP000003856"/>
    </source>
</evidence>
<name>C5TAC4_ACIDE</name>
<dbReference type="NCBIfam" id="TIGR00633">
    <property type="entry name" value="xth"/>
    <property type="match status" value="1"/>
</dbReference>
<feature type="domain" description="Endonuclease/exonuclease/phosphatase" evidence="8">
    <location>
        <begin position="10"/>
        <end position="260"/>
    </location>
</feature>
<evidence type="ECO:0000256" key="1">
    <source>
        <dbReference type="ARBA" id="ARBA00007092"/>
    </source>
</evidence>